<dbReference type="FunCoup" id="A0A067RPX7">
    <property type="interactions" value="1181"/>
</dbReference>
<dbReference type="OMA" id="SHIPAVC"/>
<evidence type="ECO:0000313" key="6">
    <source>
        <dbReference type="Proteomes" id="UP000027135"/>
    </source>
</evidence>
<evidence type="ECO:0000256" key="1">
    <source>
        <dbReference type="ARBA" id="ARBA00007337"/>
    </source>
</evidence>
<evidence type="ECO:0000313" key="5">
    <source>
        <dbReference type="EMBL" id="KDR21789.1"/>
    </source>
</evidence>
<feature type="domain" description="Ribosomal protein eL8/eL30/eS12/Gadd45" evidence="4">
    <location>
        <begin position="67"/>
        <end position="147"/>
    </location>
</feature>
<dbReference type="InterPro" id="IPR004037">
    <property type="entry name" value="Ribosomal_eL8-like_CS"/>
</dbReference>
<organism evidence="5 6">
    <name type="scientific">Zootermopsis nevadensis</name>
    <name type="common">Dampwood termite</name>
    <dbReference type="NCBI Taxonomy" id="136037"/>
    <lineage>
        <taxon>Eukaryota</taxon>
        <taxon>Metazoa</taxon>
        <taxon>Ecdysozoa</taxon>
        <taxon>Arthropoda</taxon>
        <taxon>Hexapoda</taxon>
        <taxon>Insecta</taxon>
        <taxon>Pterygota</taxon>
        <taxon>Neoptera</taxon>
        <taxon>Polyneoptera</taxon>
        <taxon>Dictyoptera</taxon>
        <taxon>Blattodea</taxon>
        <taxon>Blattoidea</taxon>
        <taxon>Termitoidae</taxon>
        <taxon>Termopsidae</taxon>
        <taxon>Zootermopsis</taxon>
    </lineage>
</organism>
<dbReference type="SUPFAM" id="SSF55315">
    <property type="entry name" value="L30e-like"/>
    <property type="match status" value="1"/>
</dbReference>
<feature type="region of interest" description="Disordered" evidence="3">
    <location>
        <begin position="1"/>
        <end position="29"/>
    </location>
</feature>
<evidence type="ECO:0000256" key="3">
    <source>
        <dbReference type="SAM" id="MobiDB-lite"/>
    </source>
</evidence>
<reference evidence="5 6" key="1">
    <citation type="journal article" date="2014" name="Nat. Commun.">
        <title>Molecular traces of alternative social organization in a termite genome.</title>
        <authorList>
            <person name="Terrapon N."/>
            <person name="Li C."/>
            <person name="Robertson H.M."/>
            <person name="Ji L."/>
            <person name="Meng X."/>
            <person name="Booth W."/>
            <person name="Chen Z."/>
            <person name="Childers C.P."/>
            <person name="Glastad K.M."/>
            <person name="Gokhale K."/>
            <person name="Gowin J."/>
            <person name="Gronenberg W."/>
            <person name="Hermansen R.A."/>
            <person name="Hu H."/>
            <person name="Hunt B.G."/>
            <person name="Huylmans A.K."/>
            <person name="Khalil S.M."/>
            <person name="Mitchell R.D."/>
            <person name="Munoz-Torres M.C."/>
            <person name="Mustard J.A."/>
            <person name="Pan H."/>
            <person name="Reese J.T."/>
            <person name="Scharf M.E."/>
            <person name="Sun F."/>
            <person name="Vogel H."/>
            <person name="Xiao J."/>
            <person name="Yang W."/>
            <person name="Yang Z."/>
            <person name="Yang Z."/>
            <person name="Zhou J."/>
            <person name="Zhu J."/>
            <person name="Brent C.S."/>
            <person name="Elsik C.G."/>
            <person name="Goodisman M.A."/>
            <person name="Liberles D.A."/>
            <person name="Roe R.M."/>
            <person name="Vargo E.L."/>
            <person name="Vilcinskas A."/>
            <person name="Wang J."/>
            <person name="Bornberg-Bauer E."/>
            <person name="Korb J."/>
            <person name="Zhang G."/>
            <person name="Liebig J."/>
        </authorList>
    </citation>
    <scope>NUCLEOTIDE SEQUENCE [LARGE SCALE GENOMIC DNA]</scope>
    <source>
        <tissue evidence="5">Whole organism</tissue>
    </source>
</reference>
<proteinExistence type="inferred from homology"/>
<dbReference type="EMBL" id="KK852539">
    <property type="protein sequence ID" value="KDR21789.1"/>
    <property type="molecule type" value="Genomic_DNA"/>
</dbReference>
<dbReference type="Proteomes" id="UP000027135">
    <property type="component" value="Unassembled WGS sequence"/>
</dbReference>
<dbReference type="eggNOG" id="KOG3167">
    <property type="taxonomic scope" value="Eukaryota"/>
</dbReference>
<dbReference type="InterPro" id="IPR050257">
    <property type="entry name" value="eL8/uL1-like"/>
</dbReference>
<dbReference type="GO" id="GO:0003723">
    <property type="term" value="F:RNA binding"/>
    <property type="evidence" value="ECO:0007669"/>
    <property type="project" value="InterPro"/>
</dbReference>
<dbReference type="InParanoid" id="A0A067RPX7"/>
<gene>
    <name evidence="5" type="ORF">L798_03334</name>
</gene>
<name>A0A067RPX7_ZOONE</name>
<sequence>MGKNMKKSKKDRKSSEVATEGDESVAGPSVENTLEQVVYTSPIAQPMASSKVTKKIRKLIKASLALNEKMYLRNGLKDVQSSIRKKERGLVVFAGDVTPIEVMCHLPGVCEELDIPYVYVNSRQVLGSALGMKRGSLMVLLKRHDNYGDLYDKVVKSINSLPPPWTYEFQ</sequence>
<dbReference type="InterPro" id="IPR004038">
    <property type="entry name" value="Ribosomal_eL8/eL30/eS12/Gad45"/>
</dbReference>
<comment type="similarity">
    <text evidence="1">Belongs to the eukaryotic ribosomal protein eL8 family.</text>
</comment>
<dbReference type="GO" id="GO:1990904">
    <property type="term" value="C:ribonucleoprotein complex"/>
    <property type="evidence" value="ECO:0007669"/>
    <property type="project" value="UniProtKB-KW"/>
</dbReference>
<accession>A0A067RPX7</accession>
<dbReference type="InterPro" id="IPR018492">
    <property type="entry name" value="Ribosomal_eL8/Nhp2"/>
</dbReference>
<keyword evidence="6" id="KW-1185">Reference proteome</keyword>
<dbReference type="PRINTS" id="PR00881">
    <property type="entry name" value="L7ARS6FAMILY"/>
</dbReference>
<dbReference type="Pfam" id="PF01248">
    <property type="entry name" value="Ribosomal_L7Ae"/>
    <property type="match status" value="1"/>
</dbReference>
<feature type="compositionally biased region" description="Basic residues" evidence="3">
    <location>
        <begin position="1"/>
        <end position="12"/>
    </location>
</feature>
<dbReference type="PANTHER" id="PTHR23105">
    <property type="entry name" value="RIBOSOMAL PROTEIN L7AE FAMILY MEMBER"/>
    <property type="match status" value="1"/>
</dbReference>
<dbReference type="GO" id="GO:0042254">
    <property type="term" value="P:ribosome biogenesis"/>
    <property type="evidence" value="ECO:0007669"/>
    <property type="project" value="InterPro"/>
</dbReference>
<dbReference type="AlphaFoldDB" id="A0A067RPX7"/>
<evidence type="ECO:0000259" key="4">
    <source>
        <dbReference type="Pfam" id="PF01248"/>
    </source>
</evidence>
<protein>
    <submittedName>
        <fullName evidence="5">H/ACA ribonucleoprotein complex subunit 2-like protein</fullName>
    </submittedName>
</protein>
<dbReference type="PROSITE" id="PS01082">
    <property type="entry name" value="RIBOSOMAL_L7AE"/>
    <property type="match status" value="1"/>
</dbReference>
<dbReference type="Gene3D" id="3.30.1330.30">
    <property type="match status" value="1"/>
</dbReference>
<dbReference type="OrthoDB" id="5364946at2759"/>
<dbReference type="InterPro" id="IPR029064">
    <property type="entry name" value="Ribosomal_eL30-like_sf"/>
</dbReference>
<dbReference type="STRING" id="136037.A0A067RPX7"/>
<evidence type="ECO:0000256" key="2">
    <source>
        <dbReference type="ARBA" id="ARBA00023274"/>
    </source>
</evidence>
<keyword evidence="2 5" id="KW-0687">Ribonucleoprotein</keyword>